<dbReference type="InterPro" id="IPR016181">
    <property type="entry name" value="Acyl_CoA_acyltransferase"/>
</dbReference>
<dbReference type="Pfam" id="PF13480">
    <property type="entry name" value="Acetyltransf_6"/>
    <property type="match status" value="1"/>
</dbReference>
<protein>
    <submittedName>
        <fullName evidence="2">GNAT family N-acetyltransferase</fullName>
    </submittedName>
</protein>
<name>A0ABS1YGY3_9ACTN</name>
<organism evidence="2 3">
    <name type="scientific">Micromonospora tarensis</name>
    <dbReference type="NCBI Taxonomy" id="2806100"/>
    <lineage>
        <taxon>Bacteria</taxon>
        <taxon>Bacillati</taxon>
        <taxon>Actinomycetota</taxon>
        <taxon>Actinomycetes</taxon>
        <taxon>Micromonosporales</taxon>
        <taxon>Micromonosporaceae</taxon>
        <taxon>Micromonospora</taxon>
    </lineage>
</organism>
<proteinExistence type="predicted"/>
<comment type="caution">
    <text evidence="2">The sequence shown here is derived from an EMBL/GenBank/DDBJ whole genome shotgun (WGS) entry which is preliminary data.</text>
</comment>
<dbReference type="RefSeq" id="WP_203149103.1">
    <property type="nucleotide sequence ID" value="NZ_JAEVHL010000063.1"/>
</dbReference>
<evidence type="ECO:0000313" key="3">
    <source>
        <dbReference type="Proteomes" id="UP000622245"/>
    </source>
</evidence>
<accession>A0ABS1YGY3</accession>
<keyword evidence="3" id="KW-1185">Reference proteome</keyword>
<dbReference type="Proteomes" id="UP000622245">
    <property type="component" value="Unassembled WGS sequence"/>
</dbReference>
<sequence>MATYLWAGASVPSMNLAYSPGHIAEENLERPLSAEEHAAFLPALLVGSRAGYHGAVAISKELTGDRRDAVLTALFAEVEALAGRLGAASVALLYTPAEHVAAYQAAWHRAVGPAGRGPVAAMLSAEAVLPAPGGEVSDRAAEAADRREWRRERRRYDDAVDRVETVRLSECVDVIAPLLGATQRKYGGPDTDADMHRYFASQVPALDAYSLVLLEFAGDDVVGFSLNYLWPDGVYVRAAGFERQAAAYSYFNLTMYRPRGLAAERGLPLVHLGAGTYGAKRARGAEPRWTAGLVRPPVDVPDELARAFAIDGSDYRQAVRTWGGPVPTIPSQQEGDHALSQVRSAGLAGQ</sequence>
<gene>
    <name evidence="2" type="ORF">JM949_15030</name>
</gene>
<dbReference type="InterPro" id="IPR038740">
    <property type="entry name" value="BioF2-like_GNAT_dom"/>
</dbReference>
<feature type="domain" description="BioF2-like acetyltransferase" evidence="1">
    <location>
        <begin position="146"/>
        <end position="281"/>
    </location>
</feature>
<dbReference type="SUPFAM" id="SSF55729">
    <property type="entry name" value="Acyl-CoA N-acyltransferases (Nat)"/>
    <property type="match status" value="1"/>
</dbReference>
<reference evidence="2 3" key="1">
    <citation type="submission" date="2021-01" db="EMBL/GenBank/DDBJ databases">
        <title>Draft genome sequence of Micromonospora sp. strain STR1s_6.</title>
        <authorList>
            <person name="Karlyshev A."/>
            <person name="Jawad R."/>
        </authorList>
    </citation>
    <scope>NUCLEOTIDE SEQUENCE [LARGE SCALE GENOMIC DNA]</scope>
    <source>
        <strain evidence="2 3">STR1S-6</strain>
    </source>
</reference>
<evidence type="ECO:0000259" key="1">
    <source>
        <dbReference type="Pfam" id="PF13480"/>
    </source>
</evidence>
<evidence type="ECO:0000313" key="2">
    <source>
        <dbReference type="EMBL" id="MBM0276642.1"/>
    </source>
</evidence>
<dbReference type="EMBL" id="JAEVHL010000063">
    <property type="protein sequence ID" value="MBM0276642.1"/>
    <property type="molecule type" value="Genomic_DNA"/>
</dbReference>